<evidence type="ECO:0000313" key="3">
    <source>
        <dbReference type="EMBL" id="AAQ73412.1"/>
    </source>
</evidence>
<dbReference type="Pfam" id="PF00476">
    <property type="entry name" value="DNA_pol_A"/>
    <property type="match status" value="1"/>
</dbReference>
<sequence>MTERLLFLDFETSSHTDLTEHGLGRYLDDPSTRAYCFTFRLPGMSTADLWEVGQPVPKQIIGHLNGSPFVAHNAPFDFWIWNTVLRRQRGYHDLPELQIGQVRCSAARARYNGLPGSLAGACEALGLPVQKDTEGAKWMKEIAANPDWTPADHPEHFTRTYKYALIDTDAMVGVWENTVPLPAREQAYFEMDMRINARGIGVDVEAAQAMEDLKAFAEAQLDYEMAYLTDGGILAVTEVAKIKEYAATLGEDMDDAGRETLKKIAARDNLPDSLRQLIELRLDASRAPKKSAAILRAHVGGRLQHHTIYHGALSGRSTARGAGGAQTLNTARPRPGKKTADCEAILDACLRGDRAYLSSPEVGPILAALADAQRQLFRATKPGHVLVGADLSGIEARMAPWLANDVPKLEAFEKGIDGYKLAAMDIYSIEYDAVTKDQRQVGKVADLALGFGGGDGAFASMAANYGVHLPPEQVSEIVYNWRAGRPAFERWWSLCEYSVLMALDQPGREVVMPVGRDFCSQITFVRDARALRMHLPSGRAISYHNARLHLEPGANVPIAIYDKPEGYVETLDRKILSNNQTQGLARDLFWSVLLDVDRVEEIVHHVYDEALLEVLAELAALRQKQLVERMCRGEAWCPGLPLGAEGWHGLRWRKD</sequence>
<dbReference type="InterPro" id="IPR001098">
    <property type="entry name" value="DNA-dir_DNA_pol_A_palm_dom"/>
</dbReference>
<dbReference type="GO" id="GO:0006260">
    <property type="term" value="P:DNA replication"/>
    <property type="evidence" value="ECO:0007669"/>
    <property type="project" value="InterPro"/>
</dbReference>
<dbReference type="InterPro" id="IPR012337">
    <property type="entry name" value="RNaseH-like_sf"/>
</dbReference>
<dbReference type="GO" id="GO:0003677">
    <property type="term" value="F:DNA binding"/>
    <property type="evidence" value="ECO:0007669"/>
    <property type="project" value="InterPro"/>
</dbReference>
<dbReference type="KEGG" id="vg:2657410"/>
<dbReference type="RefSeq" id="NP_944374.1">
    <property type="nucleotide sequence ID" value="NC_005263.2"/>
</dbReference>
<reference evidence="3 4" key="1">
    <citation type="journal article" date="2006" name="J. Bacteriol.">
        <title>Divergence and mosaicism among virulent soil phages of the Burkholderia cepacia complex.</title>
        <authorList>
            <person name="Summer E.J."/>
            <person name="Gonzalez C.F."/>
            <person name="Bomer M."/>
            <person name="Carlile T."/>
            <person name="Embry A."/>
            <person name="Kucherka A.M."/>
            <person name="Lee J."/>
            <person name="Mebane L."/>
            <person name="Morrison W.C."/>
            <person name="Mark L."/>
            <person name="King M.D."/>
            <person name="LiPuma J.J."/>
            <person name="Vidaver A.K."/>
            <person name="Young R."/>
        </authorList>
    </citation>
    <scope>NUCLEOTIDE SEQUENCE</scope>
</reference>
<keyword evidence="4" id="KW-1185">Reference proteome</keyword>
<name>Q6UIW6_9CAUD</name>
<feature type="domain" description="DNA-directed DNA polymerase family A palm" evidence="2">
    <location>
        <begin position="374"/>
        <end position="618"/>
    </location>
</feature>
<dbReference type="Proteomes" id="UP000000995">
    <property type="component" value="Genome"/>
</dbReference>
<dbReference type="Gene3D" id="1.10.150.20">
    <property type="entry name" value="5' to 3' exonuclease, C-terminal subdomain"/>
    <property type="match status" value="1"/>
</dbReference>
<proteinExistence type="predicted"/>
<dbReference type="InterPro" id="IPR036397">
    <property type="entry name" value="RNaseH_sf"/>
</dbReference>
<keyword evidence="1" id="KW-1194">Viral DNA replication</keyword>
<organism evidence="3 4">
    <name type="scientific">Burkholderia phage Bcep1</name>
    <dbReference type="NCBI Taxonomy" id="2883943"/>
    <lineage>
        <taxon>Viruses</taxon>
        <taxon>Duplodnaviria</taxon>
        <taxon>Heunggongvirae</taxon>
        <taxon>Uroviricota</taxon>
        <taxon>Caudoviricetes</taxon>
        <taxon>Naesvirus</taxon>
        <taxon>Naesvirus bcep1</taxon>
    </lineage>
</organism>
<evidence type="ECO:0000313" key="4">
    <source>
        <dbReference type="Proteomes" id="UP000000995"/>
    </source>
</evidence>
<dbReference type="Gene3D" id="3.30.420.10">
    <property type="entry name" value="Ribonuclease H-like superfamily/Ribonuclease H"/>
    <property type="match status" value="1"/>
</dbReference>
<accession>Q6UIW6</accession>
<dbReference type="GO" id="GO:0039693">
    <property type="term" value="P:viral DNA genome replication"/>
    <property type="evidence" value="ECO:0007669"/>
    <property type="project" value="UniProtKB-KW"/>
</dbReference>
<gene>
    <name evidence="3" type="primary">Bcep1-66</name>
</gene>
<evidence type="ECO:0000256" key="1">
    <source>
        <dbReference type="ARBA" id="ARBA00023109"/>
    </source>
</evidence>
<keyword evidence="1" id="KW-0235">DNA replication</keyword>
<protein>
    <submittedName>
        <fullName evidence="3">Gp66</fullName>
    </submittedName>
</protein>
<dbReference type="EMBL" id="AY369265">
    <property type="protein sequence ID" value="AAQ73412.1"/>
    <property type="molecule type" value="Genomic_DNA"/>
</dbReference>
<dbReference type="SMART" id="SM00482">
    <property type="entry name" value="POLAc"/>
    <property type="match status" value="1"/>
</dbReference>
<dbReference type="GO" id="GO:0003887">
    <property type="term" value="F:DNA-directed DNA polymerase activity"/>
    <property type="evidence" value="ECO:0007669"/>
    <property type="project" value="InterPro"/>
</dbReference>
<dbReference type="InterPro" id="IPR043502">
    <property type="entry name" value="DNA/RNA_pol_sf"/>
</dbReference>
<dbReference type="SUPFAM" id="SSF56672">
    <property type="entry name" value="DNA/RNA polymerases"/>
    <property type="match status" value="1"/>
</dbReference>
<evidence type="ECO:0000259" key="2">
    <source>
        <dbReference type="SMART" id="SM00482"/>
    </source>
</evidence>
<dbReference type="GeneID" id="2657410"/>
<dbReference type="SUPFAM" id="SSF53098">
    <property type="entry name" value="Ribonuclease H-like"/>
    <property type="match status" value="1"/>
</dbReference>